<keyword evidence="21" id="KW-1133">Transmembrane helix</keyword>
<dbReference type="Pfam" id="PF00512">
    <property type="entry name" value="HisKA"/>
    <property type="match status" value="1"/>
</dbReference>
<reference evidence="24 25" key="1">
    <citation type="submission" date="2020-04" db="EMBL/GenBank/DDBJ databases">
        <title>Draft genome of Leeia sp. IMCC25680.</title>
        <authorList>
            <person name="Song J."/>
            <person name="Cho J.-C."/>
        </authorList>
    </citation>
    <scope>NUCLEOTIDE SEQUENCE [LARGE SCALE GENOMIC DNA]</scope>
    <source>
        <strain evidence="24 25">IMCC25680</strain>
    </source>
</reference>
<keyword evidence="12" id="KW-0067">ATP-binding</keyword>
<evidence type="ECO:0000256" key="9">
    <source>
        <dbReference type="ARBA" id="ARBA00022741"/>
    </source>
</evidence>
<comment type="catalytic activity">
    <reaction evidence="1">
        <text>ATP + protein L-histidine = ADP + protein N-phospho-L-histidine.</text>
        <dbReference type="EC" id="2.7.13.3"/>
    </reaction>
</comment>
<dbReference type="InterPro" id="IPR003660">
    <property type="entry name" value="HAMP_dom"/>
</dbReference>
<evidence type="ECO:0000313" key="25">
    <source>
        <dbReference type="Proteomes" id="UP000587991"/>
    </source>
</evidence>
<evidence type="ECO:0000256" key="6">
    <source>
        <dbReference type="ARBA" id="ARBA00022475"/>
    </source>
</evidence>
<dbReference type="AlphaFoldDB" id="A0A847SG68"/>
<comment type="cofactor">
    <cofactor evidence="2">
        <name>Mn(2+)</name>
        <dbReference type="ChEBI" id="CHEBI:29035"/>
    </cofactor>
</comment>
<organism evidence="24 25">
    <name type="scientific">Leeia aquatica</name>
    <dbReference type="NCBI Taxonomy" id="2725557"/>
    <lineage>
        <taxon>Bacteria</taxon>
        <taxon>Pseudomonadati</taxon>
        <taxon>Pseudomonadota</taxon>
        <taxon>Betaproteobacteria</taxon>
        <taxon>Neisseriales</taxon>
        <taxon>Leeiaceae</taxon>
        <taxon>Leeia</taxon>
    </lineage>
</organism>
<dbReference type="Pfam" id="PF02518">
    <property type="entry name" value="HATPase_c"/>
    <property type="match status" value="1"/>
</dbReference>
<evidence type="ECO:0000256" key="11">
    <source>
        <dbReference type="ARBA" id="ARBA00022801"/>
    </source>
</evidence>
<dbReference type="EMBL" id="JABAIM010000003">
    <property type="protein sequence ID" value="NLR76219.1"/>
    <property type="molecule type" value="Genomic_DNA"/>
</dbReference>
<dbReference type="PROSITE" id="PS50109">
    <property type="entry name" value="HIS_KIN"/>
    <property type="match status" value="1"/>
</dbReference>
<keyword evidence="14" id="KW-0904">Protein phosphatase</keyword>
<keyword evidence="7" id="KW-0597">Phosphoprotein</keyword>
<comment type="cofactor">
    <cofactor evidence="3">
        <name>Mg(2+)</name>
        <dbReference type="ChEBI" id="CHEBI:18420"/>
    </cofactor>
</comment>
<evidence type="ECO:0000256" key="17">
    <source>
        <dbReference type="ARBA" id="ARBA00023026"/>
    </source>
</evidence>
<keyword evidence="25" id="KW-1185">Reference proteome</keyword>
<dbReference type="RefSeq" id="WP_168877888.1">
    <property type="nucleotide sequence ID" value="NZ_JABAIM010000003.1"/>
</dbReference>
<dbReference type="PANTHER" id="PTHR44936:SF9">
    <property type="entry name" value="SENSOR PROTEIN CREC"/>
    <property type="match status" value="1"/>
</dbReference>
<sequence>MISRFFRWRHPTFRQVLLLSMLLVALLPSLALLRSLLLLDTQVSSNRLLTRRAVQVTEDVQQLLMQGVALERSARQYLLLDDASLLQNYRAQWLESQQRAQRLLQPLEGAAHQSLQHWLELGRLVYANLPAASGHPERVRPLLTLLQQMDETMQAVSRASQQALAQRQQQQDQQLDRERQQLLVWIVAALLGVILLAGGLGRWLNRPVRQLERAIHQLGEGRLTEPVQLQGPRDLLQLGQRLDWLRQRLAALEDDQARVLRHVSHELKTPLASLREGSALLAEDGVGELSAAQREVVSILQQNTLLLQRRIEDLLQLQAAATRHDPLRRGVSLQAALEAALQRHALPLQSRQLRVELMVPDVQLALDEARFAMLWDNLLSNAIRFSPPGGLIRIVGTRLQQEGRSWLQLDCIDQGPGVDPQDHARIFDPFFQGQRQPLDRATDAGRGSGVGLSIVRECVLLHGGRVRLLASAQGAHFRIELPDDHDAEP</sequence>
<evidence type="ECO:0000256" key="14">
    <source>
        <dbReference type="ARBA" id="ARBA00022912"/>
    </source>
</evidence>
<dbReference type="GO" id="GO:0004721">
    <property type="term" value="F:phosphoprotein phosphatase activity"/>
    <property type="evidence" value="ECO:0007669"/>
    <property type="project" value="UniProtKB-KW"/>
</dbReference>
<dbReference type="Pfam" id="PF00672">
    <property type="entry name" value="HAMP"/>
    <property type="match status" value="1"/>
</dbReference>
<keyword evidence="21" id="KW-0472">Membrane</keyword>
<dbReference type="InterPro" id="IPR050980">
    <property type="entry name" value="2C_sensor_his_kinase"/>
</dbReference>
<evidence type="ECO:0000256" key="18">
    <source>
        <dbReference type="ARBA" id="ARBA00023211"/>
    </source>
</evidence>
<dbReference type="Gene3D" id="6.10.340.10">
    <property type="match status" value="1"/>
</dbReference>
<evidence type="ECO:0000256" key="10">
    <source>
        <dbReference type="ARBA" id="ARBA00022777"/>
    </source>
</evidence>
<dbReference type="CDD" id="cd00082">
    <property type="entry name" value="HisKA"/>
    <property type="match status" value="1"/>
</dbReference>
<feature type="domain" description="Histidine kinase" evidence="22">
    <location>
        <begin position="262"/>
        <end position="485"/>
    </location>
</feature>
<evidence type="ECO:0000256" key="15">
    <source>
        <dbReference type="ARBA" id="ARBA00023012"/>
    </source>
</evidence>
<dbReference type="PANTHER" id="PTHR44936">
    <property type="entry name" value="SENSOR PROTEIN CREC"/>
    <property type="match status" value="1"/>
</dbReference>
<dbReference type="InterPro" id="IPR003661">
    <property type="entry name" value="HisK_dim/P_dom"/>
</dbReference>
<evidence type="ECO:0000256" key="21">
    <source>
        <dbReference type="SAM" id="Phobius"/>
    </source>
</evidence>
<keyword evidence="21" id="KW-0812">Transmembrane</keyword>
<comment type="caution">
    <text evidence="24">The sequence shown here is derived from an EMBL/GenBank/DDBJ whole genome shotgun (WGS) entry which is preliminary data.</text>
</comment>
<dbReference type="GO" id="GO:0005886">
    <property type="term" value="C:plasma membrane"/>
    <property type="evidence" value="ECO:0007669"/>
    <property type="project" value="UniProtKB-SubCell"/>
</dbReference>
<evidence type="ECO:0000256" key="1">
    <source>
        <dbReference type="ARBA" id="ARBA00000085"/>
    </source>
</evidence>
<dbReference type="SUPFAM" id="SSF55874">
    <property type="entry name" value="ATPase domain of HSP90 chaperone/DNA topoisomerase II/histidine kinase"/>
    <property type="match status" value="1"/>
</dbReference>
<keyword evidence="18" id="KW-0464">Manganese</keyword>
<dbReference type="CDD" id="cd06225">
    <property type="entry name" value="HAMP"/>
    <property type="match status" value="1"/>
</dbReference>
<keyword evidence="6" id="KW-1003">Cell membrane</keyword>
<gene>
    <name evidence="24" type="ORF">HF682_13725</name>
</gene>
<feature type="transmembrane region" description="Helical" evidence="21">
    <location>
        <begin position="182"/>
        <end position="204"/>
    </location>
</feature>
<evidence type="ECO:0000256" key="2">
    <source>
        <dbReference type="ARBA" id="ARBA00001936"/>
    </source>
</evidence>
<dbReference type="GO" id="GO:0000155">
    <property type="term" value="F:phosphorelay sensor kinase activity"/>
    <property type="evidence" value="ECO:0007669"/>
    <property type="project" value="InterPro"/>
</dbReference>
<proteinExistence type="predicted"/>
<evidence type="ECO:0000256" key="12">
    <source>
        <dbReference type="ARBA" id="ARBA00022840"/>
    </source>
</evidence>
<keyword evidence="13" id="KW-0460">Magnesium</keyword>
<evidence type="ECO:0000256" key="4">
    <source>
        <dbReference type="ARBA" id="ARBA00004651"/>
    </source>
</evidence>
<keyword evidence="15" id="KW-0902">Two-component regulatory system</keyword>
<evidence type="ECO:0000259" key="22">
    <source>
        <dbReference type="PROSITE" id="PS50109"/>
    </source>
</evidence>
<evidence type="ECO:0000256" key="19">
    <source>
        <dbReference type="ARBA" id="ARBA00040454"/>
    </source>
</evidence>
<dbReference type="SUPFAM" id="SSF47384">
    <property type="entry name" value="Homodimeric domain of signal transducing histidine kinase"/>
    <property type="match status" value="1"/>
</dbReference>
<feature type="domain" description="HAMP" evidence="23">
    <location>
        <begin position="202"/>
        <end position="254"/>
    </location>
</feature>
<keyword evidence="8" id="KW-0808">Transferase</keyword>
<evidence type="ECO:0000256" key="7">
    <source>
        <dbReference type="ARBA" id="ARBA00022553"/>
    </source>
</evidence>
<name>A0A847SG68_9NEIS</name>
<evidence type="ECO:0000256" key="16">
    <source>
        <dbReference type="ARBA" id="ARBA00023016"/>
    </source>
</evidence>
<keyword evidence="10" id="KW-0418">Kinase</keyword>
<dbReference type="InterPro" id="IPR005467">
    <property type="entry name" value="His_kinase_dom"/>
</dbReference>
<keyword evidence="11" id="KW-0378">Hydrolase</keyword>
<evidence type="ECO:0000256" key="8">
    <source>
        <dbReference type="ARBA" id="ARBA00022679"/>
    </source>
</evidence>
<dbReference type="Gene3D" id="3.30.565.10">
    <property type="entry name" value="Histidine kinase-like ATPase, C-terminal domain"/>
    <property type="match status" value="1"/>
</dbReference>
<dbReference type="SMART" id="SM00388">
    <property type="entry name" value="HisKA"/>
    <property type="match status" value="1"/>
</dbReference>
<evidence type="ECO:0000313" key="24">
    <source>
        <dbReference type="EMBL" id="NLR76219.1"/>
    </source>
</evidence>
<comment type="subcellular location">
    <subcellularLocation>
        <location evidence="4">Cell membrane</location>
        <topology evidence="4">Multi-pass membrane protein</topology>
    </subcellularLocation>
</comment>
<dbReference type="SMART" id="SM00304">
    <property type="entry name" value="HAMP"/>
    <property type="match status" value="1"/>
</dbReference>
<dbReference type="Proteomes" id="UP000587991">
    <property type="component" value="Unassembled WGS sequence"/>
</dbReference>
<accession>A0A847SG68</accession>
<dbReference type="PRINTS" id="PR00344">
    <property type="entry name" value="BCTRLSENSOR"/>
</dbReference>
<dbReference type="PROSITE" id="PS50885">
    <property type="entry name" value="HAMP"/>
    <property type="match status" value="1"/>
</dbReference>
<keyword evidence="16" id="KW-0346">Stress response</keyword>
<evidence type="ECO:0000256" key="5">
    <source>
        <dbReference type="ARBA" id="ARBA00012438"/>
    </source>
</evidence>
<dbReference type="InterPro" id="IPR036097">
    <property type="entry name" value="HisK_dim/P_sf"/>
</dbReference>
<evidence type="ECO:0000259" key="23">
    <source>
        <dbReference type="PROSITE" id="PS50885"/>
    </source>
</evidence>
<dbReference type="InterPro" id="IPR004358">
    <property type="entry name" value="Sig_transdc_His_kin-like_C"/>
</dbReference>
<keyword evidence="9" id="KW-0547">Nucleotide-binding</keyword>
<evidence type="ECO:0000256" key="3">
    <source>
        <dbReference type="ARBA" id="ARBA00001946"/>
    </source>
</evidence>
<protein>
    <recommendedName>
        <fullName evidence="19">Signal transduction histidine-protein kinase/phosphatase MprB</fullName>
        <ecNumber evidence="5">2.7.13.3</ecNumber>
    </recommendedName>
    <alternativeName>
        <fullName evidence="20">Mycobacterial persistence regulator B</fullName>
    </alternativeName>
</protein>
<dbReference type="EC" id="2.7.13.3" evidence="5"/>
<evidence type="ECO:0000256" key="20">
    <source>
        <dbReference type="ARBA" id="ARBA00041776"/>
    </source>
</evidence>
<dbReference type="GO" id="GO:0005524">
    <property type="term" value="F:ATP binding"/>
    <property type="evidence" value="ECO:0007669"/>
    <property type="project" value="UniProtKB-KW"/>
</dbReference>
<dbReference type="Gene3D" id="1.10.287.130">
    <property type="match status" value="1"/>
</dbReference>
<keyword evidence="17" id="KW-0843">Virulence</keyword>
<dbReference type="InterPro" id="IPR036890">
    <property type="entry name" value="HATPase_C_sf"/>
</dbReference>
<dbReference type="InterPro" id="IPR003594">
    <property type="entry name" value="HATPase_dom"/>
</dbReference>
<dbReference type="SMART" id="SM00387">
    <property type="entry name" value="HATPase_c"/>
    <property type="match status" value="1"/>
</dbReference>
<evidence type="ECO:0000256" key="13">
    <source>
        <dbReference type="ARBA" id="ARBA00022842"/>
    </source>
</evidence>